<dbReference type="SUPFAM" id="SSF51445">
    <property type="entry name" value="(Trans)glycosidases"/>
    <property type="match status" value="1"/>
</dbReference>
<evidence type="ECO:0000313" key="6">
    <source>
        <dbReference type="Proteomes" id="UP000011724"/>
    </source>
</evidence>
<dbReference type="Proteomes" id="UP000011724">
    <property type="component" value="Chromosome"/>
</dbReference>
<dbReference type="BioCyc" id="DPIE1322246:BN4_RS07055-MONOMER"/>
<reference evidence="6" key="2">
    <citation type="journal article" date="2013" name="Stand. Genomic Sci.">
        <title>Complete genome sequence of Desulfocapsa sulfexigens, a marine deltaproteobacterium specialized in disproportionating inorganic sulfur compounds.</title>
        <authorList>
            <person name="Finster K.W."/>
            <person name="Kjeldsen K.U."/>
            <person name="Kube M."/>
            <person name="Reinhardt R."/>
            <person name="Mussmann M."/>
            <person name="Amann R."/>
            <person name="Schreiber L."/>
        </authorList>
    </citation>
    <scope>NUCLEOTIDE SEQUENCE [LARGE SCALE GENOMIC DNA]</scope>
    <source>
        <strain evidence="6">DSM 10523 / SB164P1</strain>
    </source>
</reference>
<organism evidence="5 6">
    <name type="scientific">Pseudodesulfovibrio piezophilus (strain DSM 21447 / JCM 15486 / C1TLV30)</name>
    <name type="common">Desulfovibrio piezophilus</name>
    <dbReference type="NCBI Taxonomy" id="1322246"/>
    <lineage>
        <taxon>Bacteria</taxon>
        <taxon>Pseudomonadati</taxon>
        <taxon>Thermodesulfobacteriota</taxon>
        <taxon>Desulfovibrionia</taxon>
        <taxon>Desulfovibrionales</taxon>
        <taxon>Desulfovibrionaceae</taxon>
    </lineage>
</organism>
<dbReference type="PROSITE" id="PS00775">
    <property type="entry name" value="GLYCOSYL_HYDROL_F3"/>
    <property type="match status" value="1"/>
</dbReference>
<evidence type="ECO:0000313" key="5">
    <source>
        <dbReference type="EMBL" id="CCH48639.1"/>
    </source>
</evidence>
<dbReference type="GO" id="GO:0009254">
    <property type="term" value="P:peptidoglycan turnover"/>
    <property type="evidence" value="ECO:0007669"/>
    <property type="project" value="TreeGrafter"/>
</dbReference>
<protein>
    <submittedName>
        <fullName evidence="5">Glycoside hydrolase family 3 domain protein</fullName>
    </submittedName>
</protein>
<dbReference type="PATRIC" id="fig|879567.3.peg.1463"/>
<evidence type="ECO:0000256" key="1">
    <source>
        <dbReference type="ARBA" id="ARBA00005336"/>
    </source>
</evidence>
<sequence length="388" mass="42526">MRKQEGQPIQGKIVHGVIMLIRCLTLLIALFSLSCHSAMAQQLDVMVGQMIMAGFRGQTVTKSSQIMQDIRERHLGGVILFDYDVMRGWYSRNIKNQAQVSRLTADLNAAATIPLIVAVDQEGGAVQRLKKQYGFSETPSAQILGKKDDQAVLEAGEKVGKELKKVGFTLDFAPVADVNIRPDSPAIGKIGRSFSADPERVAVCDRLFIKGLAHHDILGCLKHFPGHGSAGTDSHQGLTDVTGSWSEKELIPYRRLIADGTAKVIMTAHIFNSRLDPKFPATLSHKVITGLLREQLGFDGVVVTDDMNMGAITAHYGLEESVRLAIQAGADILLFGNNLTFDPMIVTHAHRTIMKLVSDGVISRDRIAESYARIMKLKGFQDKVTPEE</sequence>
<evidence type="ECO:0000256" key="2">
    <source>
        <dbReference type="ARBA" id="ARBA00022801"/>
    </source>
</evidence>
<dbReference type="PANTHER" id="PTHR30480:SF16">
    <property type="entry name" value="GLYCOSIDE HYDROLASE FAMILY 3 DOMAIN PROTEIN"/>
    <property type="match status" value="1"/>
</dbReference>
<evidence type="ECO:0000259" key="4">
    <source>
        <dbReference type="Pfam" id="PF00933"/>
    </source>
</evidence>
<gene>
    <name evidence="5" type="ordered locus">BN4_11404</name>
</gene>
<dbReference type="GO" id="GO:0005975">
    <property type="term" value="P:carbohydrate metabolic process"/>
    <property type="evidence" value="ECO:0007669"/>
    <property type="project" value="InterPro"/>
</dbReference>
<keyword evidence="6" id="KW-1185">Reference proteome</keyword>
<dbReference type="Gene3D" id="3.20.20.300">
    <property type="entry name" value="Glycoside hydrolase, family 3, N-terminal domain"/>
    <property type="match status" value="1"/>
</dbReference>
<dbReference type="RefSeq" id="WP_015414685.1">
    <property type="nucleotide sequence ID" value="NC_020409.1"/>
</dbReference>
<proteinExistence type="inferred from homology"/>
<dbReference type="eggNOG" id="COG1472">
    <property type="taxonomic scope" value="Bacteria"/>
</dbReference>
<name>M1WPX0_PSEP2</name>
<dbReference type="EMBL" id="FO203427">
    <property type="protein sequence ID" value="CCH48639.1"/>
    <property type="molecule type" value="Genomic_DNA"/>
</dbReference>
<dbReference type="GO" id="GO:0004553">
    <property type="term" value="F:hydrolase activity, hydrolyzing O-glycosyl compounds"/>
    <property type="evidence" value="ECO:0007669"/>
    <property type="project" value="InterPro"/>
</dbReference>
<dbReference type="InterPro" id="IPR019800">
    <property type="entry name" value="Glyco_hydro_3_AS"/>
</dbReference>
<dbReference type="STRING" id="1322246.BN4_11404"/>
<comment type="similarity">
    <text evidence="1">Belongs to the glycosyl hydrolase 3 family.</text>
</comment>
<accession>M1WPX0</accession>
<feature type="domain" description="Glycoside hydrolase family 3 N-terminal" evidence="4">
    <location>
        <begin position="43"/>
        <end position="377"/>
    </location>
</feature>
<dbReference type="AlphaFoldDB" id="M1WPX0"/>
<dbReference type="InterPro" id="IPR001764">
    <property type="entry name" value="Glyco_hydro_3_N"/>
</dbReference>
<dbReference type="InterPro" id="IPR036962">
    <property type="entry name" value="Glyco_hydro_3_N_sf"/>
</dbReference>
<keyword evidence="2 5" id="KW-0378">Hydrolase</keyword>
<dbReference type="HOGENOM" id="CLU_008392_0_3_7"/>
<dbReference type="Pfam" id="PF00933">
    <property type="entry name" value="Glyco_hydro_3"/>
    <property type="match status" value="1"/>
</dbReference>
<keyword evidence="3" id="KW-0326">Glycosidase</keyword>
<evidence type="ECO:0000256" key="3">
    <source>
        <dbReference type="ARBA" id="ARBA00023295"/>
    </source>
</evidence>
<reference evidence="5 6" key="1">
    <citation type="journal article" date="2013" name="PLoS ONE">
        <title>The first genomic and proteomic characterization of a deep-sea sulfate reducer: insights into the piezophilic lifestyle of Desulfovibrio piezophilus.</title>
        <authorList>
            <person name="Pradel N."/>
            <person name="Ji B."/>
            <person name="Gimenez G."/>
            <person name="Talla E."/>
            <person name="Lenoble P."/>
            <person name="Garel M."/>
            <person name="Tamburini C."/>
            <person name="Fourquet P."/>
            <person name="Lebrun R."/>
            <person name="Bertin P."/>
            <person name="Denis Y."/>
            <person name="Pophillat M."/>
            <person name="Barbe V."/>
            <person name="Ollivier B."/>
            <person name="Dolla A."/>
        </authorList>
    </citation>
    <scope>NUCLEOTIDE SEQUENCE [LARGE SCALE GENOMIC DNA]</scope>
    <source>
        <strain evidence="6">DSM 10523 / SB164P1</strain>
    </source>
</reference>
<dbReference type="InterPro" id="IPR017853">
    <property type="entry name" value="GH"/>
</dbReference>
<dbReference type="InterPro" id="IPR050226">
    <property type="entry name" value="NagZ_Beta-hexosaminidase"/>
</dbReference>
<dbReference type="PANTHER" id="PTHR30480">
    <property type="entry name" value="BETA-HEXOSAMINIDASE-RELATED"/>
    <property type="match status" value="1"/>
</dbReference>
<dbReference type="PROSITE" id="PS51257">
    <property type="entry name" value="PROKAR_LIPOPROTEIN"/>
    <property type="match status" value="1"/>
</dbReference>
<dbReference type="KEGG" id="dpi:BN4_11404"/>